<keyword evidence="3 5" id="KW-0687">Ribonucleoprotein</keyword>
<dbReference type="PRINTS" id="PR00395">
    <property type="entry name" value="RIBOSOMALS2"/>
</dbReference>
<proteinExistence type="inferred from homology"/>
<organism evidence="7 8">
    <name type="scientific">Mycoplasmoides pneumoniae</name>
    <name type="common">Mycoplasma pneumoniae</name>
    <dbReference type="NCBI Taxonomy" id="2104"/>
    <lineage>
        <taxon>Bacteria</taxon>
        <taxon>Bacillati</taxon>
        <taxon>Mycoplasmatota</taxon>
        <taxon>Mycoplasmoidales</taxon>
        <taxon>Mycoplasmoidaceae</taxon>
        <taxon>Mycoplasmoides</taxon>
    </lineage>
</organism>
<dbReference type="InterPro" id="IPR005706">
    <property type="entry name" value="Ribosomal_uS2_bac/mit/plastid"/>
</dbReference>
<evidence type="ECO:0000256" key="4">
    <source>
        <dbReference type="ARBA" id="ARBA00035256"/>
    </source>
</evidence>
<dbReference type="GO" id="GO:0022627">
    <property type="term" value="C:cytosolic small ribosomal subunit"/>
    <property type="evidence" value="ECO:0007669"/>
    <property type="project" value="TreeGrafter"/>
</dbReference>
<dbReference type="Pfam" id="PF00318">
    <property type="entry name" value="Ribosomal_S2"/>
    <property type="match status" value="1"/>
</dbReference>
<dbReference type="AlphaFoldDB" id="A0AB38W9J9"/>
<dbReference type="SUPFAM" id="SSF52313">
    <property type="entry name" value="Ribosomal protein S2"/>
    <property type="match status" value="1"/>
</dbReference>
<evidence type="ECO:0000256" key="3">
    <source>
        <dbReference type="ARBA" id="ARBA00023274"/>
    </source>
</evidence>
<dbReference type="HAMAP" id="MF_00291_B">
    <property type="entry name" value="Ribosomal_uS2_B"/>
    <property type="match status" value="1"/>
</dbReference>
<name>A0AB38W9J9_MYCPM</name>
<dbReference type="InterPro" id="IPR001865">
    <property type="entry name" value="Ribosomal_uS2"/>
</dbReference>
<evidence type="ECO:0000256" key="1">
    <source>
        <dbReference type="ARBA" id="ARBA00006242"/>
    </source>
</evidence>
<dbReference type="Proteomes" id="UP000289557">
    <property type="component" value="Chromosome"/>
</dbReference>
<evidence type="ECO:0000313" key="7">
    <source>
        <dbReference type="EMBL" id="VEU57285.1"/>
    </source>
</evidence>
<dbReference type="Gene3D" id="3.40.50.10490">
    <property type="entry name" value="Glucose-6-phosphate isomerase like protein, domain 1"/>
    <property type="match status" value="1"/>
</dbReference>
<evidence type="ECO:0000256" key="6">
    <source>
        <dbReference type="RuleBase" id="RU003631"/>
    </source>
</evidence>
<dbReference type="EMBL" id="LR214945">
    <property type="protein sequence ID" value="VEU57285.1"/>
    <property type="molecule type" value="Genomic_DNA"/>
</dbReference>
<dbReference type="CDD" id="cd01425">
    <property type="entry name" value="RPS2"/>
    <property type="match status" value="1"/>
</dbReference>
<keyword evidence="2 5" id="KW-0689">Ribosomal protein</keyword>
<dbReference type="FunFam" id="1.10.287.610:FF:000001">
    <property type="entry name" value="30S ribosomal protein S2"/>
    <property type="match status" value="1"/>
</dbReference>
<dbReference type="GO" id="GO:0003735">
    <property type="term" value="F:structural constituent of ribosome"/>
    <property type="evidence" value="ECO:0007669"/>
    <property type="project" value="InterPro"/>
</dbReference>
<dbReference type="GO" id="GO:0006412">
    <property type="term" value="P:translation"/>
    <property type="evidence" value="ECO:0007669"/>
    <property type="project" value="UniProtKB-UniRule"/>
</dbReference>
<protein>
    <recommendedName>
        <fullName evidence="4 5">Small ribosomal subunit protein uS2</fullName>
    </recommendedName>
</protein>
<dbReference type="InterPro" id="IPR023591">
    <property type="entry name" value="Ribosomal_uS2_flav_dom_sf"/>
</dbReference>
<comment type="similarity">
    <text evidence="1 5 6">Belongs to the universal ribosomal protein uS2 family.</text>
</comment>
<dbReference type="Gene3D" id="1.10.287.610">
    <property type="entry name" value="Helix hairpin bin"/>
    <property type="match status" value="1"/>
</dbReference>
<evidence type="ECO:0000313" key="8">
    <source>
        <dbReference type="Proteomes" id="UP000289557"/>
    </source>
</evidence>
<dbReference type="PANTHER" id="PTHR12534:SF0">
    <property type="entry name" value="SMALL RIBOSOMAL SUBUNIT PROTEIN US2M"/>
    <property type="match status" value="1"/>
</dbReference>
<evidence type="ECO:0000256" key="2">
    <source>
        <dbReference type="ARBA" id="ARBA00022980"/>
    </source>
</evidence>
<dbReference type="NCBIfam" id="TIGR01011">
    <property type="entry name" value="rpsB_bact"/>
    <property type="match status" value="1"/>
</dbReference>
<dbReference type="PROSITE" id="PS00963">
    <property type="entry name" value="RIBOSOMAL_S2_2"/>
    <property type="match status" value="1"/>
</dbReference>
<dbReference type="InterPro" id="IPR018130">
    <property type="entry name" value="Ribosomal_uS2_CS"/>
</dbReference>
<accession>A0AB38W9J9</accession>
<dbReference type="PANTHER" id="PTHR12534">
    <property type="entry name" value="30S RIBOSOMAL PROTEIN S2 PROKARYOTIC AND ORGANELLAR"/>
    <property type="match status" value="1"/>
</dbReference>
<gene>
    <name evidence="5 7" type="primary">rpsB</name>
    <name evidence="7" type="ORF">NCTC10119_00558</name>
</gene>
<evidence type="ECO:0000256" key="5">
    <source>
        <dbReference type="HAMAP-Rule" id="MF_00291"/>
    </source>
</evidence>
<reference evidence="7 8" key="1">
    <citation type="submission" date="2019-01" db="EMBL/GenBank/DDBJ databases">
        <authorList>
            <consortium name="Pathogen Informatics"/>
        </authorList>
    </citation>
    <scope>NUCLEOTIDE SEQUENCE [LARGE SCALE GENOMIC DNA]</scope>
    <source>
        <strain evidence="7 8">NCTC10119</strain>
    </source>
</reference>
<sequence>MHNVKLQSMSELITTPVETTAKAELVSLAKLGEMRTHVGMVKRYWNPKMGFFIEPERKHNNDHFVLELQRQSLQTAYNYVKEVAQNNGQILFVGTKNDYVKKLVNNIAKRVHVAFITQRWLGGTLTNFKTLSISINKLNKLVEKQAENAADLTKKENLMLSREIERLEKFFGGVKSLKRLPNLLIVDDPVYEKNAVAEANSLRIPVVALCNTNTNPELVDFIIPANNHQPQSTCLLMNLLADAVAEAKAMPTMFAYKPDEEIQIEIPQKQEAPRQVVNRANSKQITSQRLNITRNPEVLTRE</sequence>